<accession>A0A5B8QY00</accession>
<reference evidence="2 3" key="1">
    <citation type="journal article" date="2019" name="Ecotoxicol. Environ. Saf.">
        <title>Microbial characterization of heavy metal resistant bacterial strains isolated from an electroplating wastewater treatment plant.</title>
        <authorList>
            <person name="Cai X."/>
            <person name="Zheng X."/>
            <person name="Zhang D."/>
            <person name="Iqbal W."/>
            <person name="Liu C."/>
            <person name="Yang B."/>
            <person name="Zhao X."/>
            <person name="Lu X."/>
            <person name="Mao Y."/>
        </authorList>
    </citation>
    <scope>NUCLEOTIDE SEQUENCE [LARGE SCALE GENOMIC DNA]</scope>
    <source>
        <strain evidence="2 3">Ni1-3</strain>
    </source>
</reference>
<dbReference type="PANTHER" id="PTHR30354:SF11">
    <property type="entry name" value="PERMEASE"/>
    <property type="match status" value="1"/>
</dbReference>
<dbReference type="Pfam" id="PF02447">
    <property type="entry name" value="GntP_permease"/>
    <property type="match status" value="1"/>
</dbReference>
<feature type="transmembrane region" description="Helical" evidence="1">
    <location>
        <begin position="363"/>
        <end position="384"/>
    </location>
</feature>
<dbReference type="InterPro" id="IPR003474">
    <property type="entry name" value="Glcn_transporter"/>
</dbReference>
<feature type="transmembrane region" description="Helical" evidence="1">
    <location>
        <begin position="264"/>
        <end position="289"/>
    </location>
</feature>
<feature type="transmembrane region" description="Helical" evidence="1">
    <location>
        <begin position="434"/>
        <end position="451"/>
    </location>
</feature>
<proteinExistence type="predicted"/>
<dbReference type="RefSeq" id="WP_208659303.1">
    <property type="nucleotide sequence ID" value="NZ_CP031775.2"/>
</dbReference>
<dbReference type="Proteomes" id="UP000321124">
    <property type="component" value="Chromosome"/>
</dbReference>
<dbReference type="GO" id="GO:0015128">
    <property type="term" value="F:gluconate transmembrane transporter activity"/>
    <property type="evidence" value="ECO:0007669"/>
    <property type="project" value="InterPro"/>
</dbReference>
<feature type="transmembrane region" description="Helical" evidence="1">
    <location>
        <begin position="55"/>
        <end position="76"/>
    </location>
</feature>
<feature type="transmembrane region" description="Helical" evidence="1">
    <location>
        <begin position="27"/>
        <end position="43"/>
    </location>
</feature>
<dbReference type="GO" id="GO:0005886">
    <property type="term" value="C:plasma membrane"/>
    <property type="evidence" value="ECO:0007669"/>
    <property type="project" value="TreeGrafter"/>
</dbReference>
<dbReference type="KEGG" id="sdeo:D0436_14370"/>
<organism evidence="2 3">
    <name type="scientific">Shewanella decolorationis</name>
    <dbReference type="NCBI Taxonomy" id="256839"/>
    <lineage>
        <taxon>Bacteria</taxon>
        <taxon>Pseudomonadati</taxon>
        <taxon>Pseudomonadota</taxon>
        <taxon>Gammaproteobacteria</taxon>
        <taxon>Alteromonadales</taxon>
        <taxon>Shewanellaceae</taxon>
        <taxon>Shewanella</taxon>
    </lineage>
</organism>
<dbReference type="EMBL" id="CP031775">
    <property type="protein sequence ID" value="QDZ91543.1"/>
    <property type="molecule type" value="Genomic_DNA"/>
</dbReference>
<dbReference type="AlphaFoldDB" id="A0A5B8QY00"/>
<evidence type="ECO:0000313" key="2">
    <source>
        <dbReference type="EMBL" id="QDZ91543.1"/>
    </source>
</evidence>
<feature type="transmembrane region" description="Helical" evidence="1">
    <location>
        <begin position="137"/>
        <end position="155"/>
    </location>
</feature>
<dbReference type="PANTHER" id="PTHR30354">
    <property type="entry name" value="GNT FAMILY GLUCONATE TRANSPORTER"/>
    <property type="match status" value="1"/>
</dbReference>
<keyword evidence="1" id="KW-1133">Transmembrane helix</keyword>
<evidence type="ECO:0000256" key="1">
    <source>
        <dbReference type="SAM" id="Phobius"/>
    </source>
</evidence>
<protein>
    <submittedName>
        <fullName evidence="2">GntP family permease</fullName>
    </submittedName>
</protein>
<keyword evidence="1" id="KW-0812">Transmembrane</keyword>
<feature type="transmembrane region" description="Helical" evidence="1">
    <location>
        <begin position="334"/>
        <end position="356"/>
    </location>
</feature>
<name>A0A5B8QY00_9GAMM</name>
<feature type="transmembrane region" description="Helical" evidence="1">
    <location>
        <begin position="301"/>
        <end position="322"/>
    </location>
</feature>
<feature type="transmembrane region" description="Helical" evidence="1">
    <location>
        <begin position="390"/>
        <end position="414"/>
    </location>
</feature>
<keyword evidence="1" id="KW-0472">Membrane</keyword>
<evidence type="ECO:0000313" key="3">
    <source>
        <dbReference type="Proteomes" id="UP000321124"/>
    </source>
</evidence>
<gene>
    <name evidence="2" type="ORF">D0436_14370</name>
</gene>
<feature type="transmembrane region" description="Helical" evidence="1">
    <location>
        <begin position="104"/>
        <end position="125"/>
    </location>
</feature>
<feature type="transmembrane region" description="Helical" evidence="1">
    <location>
        <begin position="233"/>
        <end position="252"/>
    </location>
</feature>
<sequence length="452" mass="46545">MNLVLILIGVIAFIVIATSKFKLHPFLTLILAAFIAAFAYGLPSGDIAKTITTGFGNILGYIGLVIVLGTIIGIILEKSGAAITMADVVIKVLGKRFPTLTMSIIGYLVSIPVFCDSGFVILNSLKQSMANRMKVSSVSMSVALATGLYATHTFVPPTPGPIAAAGNLGLESNLGLVIGVGLFVAAVASLAGMLWANRFASVEPDGEGAEELKAQAADFEALKQSYGTLPSPLKAFAPIFVPILLICLGSIANFPSAPLGKEGLFSLLVFLGQPVNALLIGLFLSLLLLKSDNKIAEFSERISQGLVAAAPIILITGAGGAFGAVLKATPIGDFLGSSLSALGVGIFMPFIVAAALKSAQGSSTVALVATSALVAPMLGDIGLGSDMGRVLTVMAIGAGAMTVSHANDSFFWVVTQFSRMSVKQAYKAQTMATLIQGVTSMLAVYVLSLVLL</sequence>
<feature type="transmembrane region" description="Helical" evidence="1">
    <location>
        <begin position="175"/>
        <end position="196"/>
    </location>
</feature>